<dbReference type="NCBIfam" id="TIGR02001">
    <property type="entry name" value="gcw_chp"/>
    <property type="match status" value="1"/>
</dbReference>
<gene>
    <name evidence="2" type="ORF">ENJ42_07040</name>
</gene>
<proteinExistence type="predicted"/>
<dbReference type="InterPro" id="IPR010239">
    <property type="entry name" value="CHP02001"/>
</dbReference>
<evidence type="ECO:0008006" key="3">
    <source>
        <dbReference type="Google" id="ProtNLM"/>
    </source>
</evidence>
<organism evidence="2">
    <name type="scientific">Hellea balneolensis</name>
    <dbReference type="NCBI Taxonomy" id="287478"/>
    <lineage>
        <taxon>Bacteria</taxon>
        <taxon>Pseudomonadati</taxon>
        <taxon>Pseudomonadota</taxon>
        <taxon>Alphaproteobacteria</taxon>
        <taxon>Maricaulales</taxon>
        <taxon>Robiginitomaculaceae</taxon>
        <taxon>Hellea</taxon>
    </lineage>
</organism>
<feature type="signal peptide" evidence="1">
    <location>
        <begin position="1"/>
        <end position="28"/>
    </location>
</feature>
<keyword evidence="1" id="KW-0732">Signal</keyword>
<evidence type="ECO:0000256" key="1">
    <source>
        <dbReference type="SAM" id="SignalP"/>
    </source>
</evidence>
<comment type="caution">
    <text evidence="2">The sequence shown here is derived from an EMBL/GenBank/DDBJ whole genome shotgun (WGS) entry which is preliminary data.</text>
</comment>
<name>A0A7C5M0I0_9PROT</name>
<dbReference type="AlphaFoldDB" id="A0A7C5M0I0"/>
<protein>
    <recommendedName>
        <fullName evidence="3">Porin</fullName>
    </recommendedName>
</protein>
<evidence type="ECO:0000313" key="2">
    <source>
        <dbReference type="EMBL" id="HHL43352.1"/>
    </source>
</evidence>
<dbReference type="Pfam" id="PF09694">
    <property type="entry name" value="Gcw_chp"/>
    <property type="match status" value="1"/>
</dbReference>
<sequence>MFKLALKIALLPVALPLLVIGSSTYAFAEDISVSVSVDAVSEYVFRGVTLAGTAVQPGVEFSTGGFTLGAWTSLAIGDESIAFGDELDLYAGYSFDLSDTISADIGATLYHYPQLGGLFDLGTDTGDASTFEIYAGLGFDAPLAPSVTAYYDLNLKALTLEAGGEYSFPLAEKTSFDVGATAGAVLVDGGTDYQYGQLSGAFSYGFTDTTSAYIGINLGLSSEDTFTDTKFDILDPSTIDAPDNSSVWFGIGISSGF</sequence>
<reference evidence="2" key="1">
    <citation type="journal article" date="2020" name="mSystems">
        <title>Genome- and Community-Level Interaction Insights into Carbon Utilization and Element Cycling Functions of Hydrothermarchaeota in Hydrothermal Sediment.</title>
        <authorList>
            <person name="Zhou Z."/>
            <person name="Liu Y."/>
            <person name="Xu W."/>
            <person name="Pan J."/>
            <person name="Luo Z.H."/>
            <person name="Li M."/>
        </authorList>
    </citation>
    <scope>NUCLEOTIDE SEQUENCE [LARGE SCALE GENOMIC DNA]</scope>
    <source>
        <strain evidence="2">HyVt-485</strain>
    </source>
</reference>
<dbReference type="EMBL" id="DRMJ01000364">
    <property type="protein sequence ID" value="HHL43352.1"/>
    <property type="molecule type" value="Genomic_DNA"/>
</dbReference>
<feature type="chain" id="PRO_5028264145" description="Porin" evidence="1">
    <location>
        <begin position="29"/>
        <end position="257"/>
    </location>
</feature>
<dbReference type="Proteomes" id="UP000885830">
    <property type="component" value="Unassembled WGS sequence"/>
</dbReference>
<accession>A0A7C5M0I0</accession>